<gene>
    <name evidence="3" type="ORF">V9T40_009259</name>
</gene>
<protein>
    <submittedName>
        <fullName evidence="3">Uncharacterized protein</fullName>
    </submittedName>
</protein>
<feature type="region of interest" description="Disordered" evidence="1">
    <location>
        <begin position="159"/>
        <end position="180"/>
    </location>
</feature>
<accession>A0AAN9Y6K9</accession>
<dbReference type="AlphaFoldDB" id="A0AAN9Y6K9"/>
<comment type="caution">
    <text evidence="3">The sequence shown here is derived from an EMBL/GenBank/DDBJ whole genome shotgun (WGS) entry which is preliminary data.</text>
</comment>
<keyword evidence="2" id="KW-0812">Transmembrane</keyword>
<proteinExistence type="predicted"/>
<evidence type="ECO:0000313" key="3">
    <source>
        <dbReference type="EMBL" id="KAK7601818.1"/>
    </source>
</evidence>
<name>A0AAN9Y6K9_9HEMI</name>
<feature type="transmembrane region" description="Helical" evidence="2">
    <location>
        <begin position="122"/>
        <end position="146"/>
    </location>
</feature>
<keyword evidence="2" id="KW-1133">Transmembrane helix</keyword>
<dbReference type="EMBL" id="JBBCAQ010000010">
    <property type="protein sequence ID" value="KAK7601818.1"/>
    <property type="molecule type" value="Genomic_DNA"/>
</dbReference>
<organism evidence="3 4">
    <name type="scientific">Parthenolecanium corni</name>
    <dbReference type="NCBI Taxonomy" id="536013"/>
    <lineage>
        <taxon>Eukaryota</taxon>
        <taxon>Metazoa</taxon>
        <taxon>Ecdysozoa</taxon>
        <taxon>Arthropoda</taxon>
        <taxon>Hexapoda</taxon>
        <taxon>Insecta</taxon>
        <taxon>Pterygota</taxon>
        <taxon>Neoptera</taxon>
        <taxon>Paraneoptera</taxon>
        <taxon>Hemiptera</taxon>
        <taxon>Sternorrhyncha</taxon>
        <taxon>Coccoidea</taxon>
        <taxon>Coccidae</taxon>
        <taxon>Parthenolecanium</taxon>
    </lineage>
</organism>
<keyword evidence="2" id="KW-0472">Membrane</keyword>
<evidence type="ECO:0000256" key="1">
    <source>
        <dbReference type="SAM" id="MobiDB-lite"/>
    </source>
</evidence>
<dbReference type="Proteomes" id="UP001367676">
    <property type="component" value="Unassembled WGS sequence"/>
</dbReference>
<keyword evidence="4" id="KW-1185">Reference proteome</keyword>
<evidence type="ECO:0000313" key="4">
    <source>
        <dbReference type="Proteomes" id="UP001367676"/>
    </source>
</evidence>
<sequence>MTVSWRMSVSYGPSQQLELENLNDLCDLFWDANHCGGLKGCVRCDKGGGTAILKGANASAKDDGGPLRCVKCARLIVFKTRECVDKCPLGYSEEWTTLVDYMGRICKENIVVAGVPMSGQKLAIFFGASIGILVCFLILIFGVIYLKYRRRKTLNDKARQSPTLGHLTGTHRSQDSDDSERPEFLKQLAYLRPDAPVFLAMLNETRRQVRELRRPSRQNSAMQAYRPVLKDLSRILILLNRPEDRIGLPPADWETLLAWGERVLRRYKKQNPDQVAKLLGFTQLPVEDSESPILDPSPYPTHLTTFSASSDCKLQSPRASANQLQQLAISAFDEAYNNQTRHCDDEDESANILKREEISTLFVRPSSLLDSGVDVSSPHNTVNNRDWDTDADKNSHSTILAEWNSNHVSGGGGGGGGGGGIRRSCVYPSGDEDDFCTLGFRPQDEITTEL</sequence>
<evidence type="ECO:0000256" key="2">
    <source>
        <dbReference type="SAM" id="Phobius"/>
    </source>
</evidence>
<reference evidence="3 4" key="1">
    <citation type="submission" date="2024-03" db="EMBL/GenBank/DDBJ databases">
        <title>Adaptation during the transition from Ophiocordyceps entomopathogen to insect associate is accompanied by gene loss and intensified selection.</title>
        <authorList>
            <person name="Ward C.M."/>
            <person name="Onetto C.A."/>
            <person name="Borneman A.R."/>
        </authorList>
    </citation>
    <scope>NUCLEOTIDE SEQUENCE [LARGE SCALE GENOMIC DNA]</scope>
    <source>
        <strain evidence="3">AWRI1</strain>
        <tissue evidence="3">Single Adult Female</tissue>
    </source>
</reference>